<feature type="transmembrane region" description="Helical" evidence="1">
    <location>
        <begin position="21"/>
        <end position="43"/>
    </location>
</feature>
<protein>
    <submittedName>
        <fullName evidence="2">Uncharacterized protein</fullName>
    </submittedName>
</protein>
<dbReference type="AlphaFoldDB" id="A0A0E9QMW8"/>
<evidence type="ECO:0000256" key="1">
    <source>
        <dbReference type="SAM" id="Phobius"/>
    </source>
</evidence>
<name>A0A0E9QMW8_ANGAN</name>
<proteinExistence type="predicted"/>
<dbReference type="EMBL" id="GBXM01090398">
    <property type="protein sequence ID" value="JAH18179.1"/>
    <property type="molecule type" value="Transcribed_RNA"/>
</dbReference>
<sequence length="85" mass="9305">MRTEDAYLAFGNFGLVVPPCWTVPVLNIFLVLPPCYCVSVIIAQEIPRMKLQYFIISRPGTIIFTTSSQPTSAPPLAGIPQLSPP</sequence>
<reference evidence="2" key="2">
    <citation type="journal article" date="2015" name="Fish Shellfish Immunol.">
        <title>Early steps in the European eel (Anguilla anguilla)-Vibrio vulnificus interaction in the gills: Role of the RtxA13 toxin.</title>
        <authorList>
            <person name="Callol A."/>
            <person name="Pajuelo D."/>
            <person name="Ebbesson L."/>
            <person name="Teles M."/>
            <person name="MacKenzie S."/>
            <person name="Amaro C."/>
        </authorList>
    </citation>
    <scope>NUCLEOTIDE SEQUENCE</scope>
</reference>
<organism evidence="2">
    <name type="scientific">Anguilla anguilla</name>
    <name type="common">European freshwater eel</name>
    <name type="synonym">Muraena anguilla</name>
    <dbReference type="NCBI Taxonomy" id="7936"/>
    <lineage>
        <taxon>Eukaryota</taxon>
        <taxon>Metazoa</taxon>
        <taxon>Chordata</taxon>
        <taxon>Craniata</taxon>
        <taxon>Vertebrata</taxon>
        <taxon>Euteleostomi</taxon>
        <taxon>Actinopterygii</taxon>
        <taxon>Neopterygii</taxon>
        <taxon>Teleostei</taxon>
        <taxon>Anguilliformes</taxon>
        <taxon>Anguillidae</taxon>
        <taxon>Anguilla</taxon>
    </lineage>
</organism>
<accession>A0A0E9QMW8</accession>
<keyword evidence="1" id="KW-0472">Membrane</keyword>
<keyword evidence="1" id="KW-0812">Transmembrane</keyword>
<evidence type="ECO:0000313" key="2">
    <source>
        <dbReference type="EMBL" id="JAH18179.1"/>
    </source>
</evidence>
<keyword evidence="1" id="KW-1133">Transmembrane helix</keyword>
<reference evidence="2" key="1">
    <citation type="submission" date="2014-11" db="EMBL/GenBank/DDBJ databases">
        <authorList>
            <person name="Amaro Gonzalez C."/>
        </authorList>
    </citation>
    <scope>NUCLEOTIDE SEQUENCE</scope>
</reference>